<reference evidence="1 2" key="1">
    <citation type="submission" date="2016-01" db="EMBL/GenBank/DDBJ databases">
        <title>Genome sequencing of Roseivirga spongicola UST030701-084.</title>
        <authorList>
            <person name="Selvaratnam C."/>
            <person name="Thevarajoo S."/>
            <person name="Goh K.M."/>
            <person name="Ee R."/>
            <person name="Chan K.-G."/>
            <person name="Chong C.S."/>
        </authorList>
    </citation>
    <scope>NUCLEOTIDE SEQUENCE [LARGE SCALE GENOMIC DNA]</scope>
    <source>
        <strain evidence="1 2">UST030701-084</strain>
    </source>
</reference>
<dbReference type="OrthoDB" id="9757809at2"/>
<dbReference type="STRING" id="333140.AWW68_13410"/>
<dbReference type="RefSeq" id="WP_068222325.1">
    <property type="nucleotide sequence ID" value="NZ_LRPC01000028.1"/>
</dbReference>
<evidence type="ECO:0008006" key="3">
    <source>
        <dbReference type="Google" id="ProtNLM"/>
    </source>
</evidence>
<name>A0A150X4N2_9BACT</name>
<organism evidence="1 2">
    <name type="scientific">Roseivirga spongicola</name>
    <dbReference type="NCBI Taxonomy" id="333140"/>
    <lineage>
        <taxon>Bacteria</taxon>
        <taxon>Pseudomonadati</taxon>
        <taxon>Bacteroidota</taxon>
        <taxon>Cytophagia</taxon>
        <taxon>Cytophagales</taxon>
        <taxon>Roseivirgaceae</taxon>
        <taxon>Roseivirga</taxon>
    </lineage>
</organism>
<dbReference type="InterPro" id="IPR015943">
    <property type="entry name" value="WD40/YVTN_repeat-like_dom_sf"/>
</dbReference>
<evidence type="ECO:0000313" key="1">
    <source>
        <dbReference type="EMBL" id="KYG73680.1"/>
    </source>
</evidence>
<dbReference type="PANTHER" id="PTHR43739">
    <property type="entry name" value="XYLOGLUCANASE (EUROFUNG)"/>
    <property type="match status" value="1"/>
</dbReference>
<dbReference type="GO" id="GO:0010411">
    <property type="term" value="P:xyloglucan metabolic process"/>
    <property type="evidence" value="ECO:0007669"/>
    <property type="project" value="TreeGrafter"/>
</dbReference>
<dbReference type="AlphaFoldDB" id="A0A150X4N2"/>
<evidence type="ECO:0000313" key="2">
    <source>
        <dbReference type="Proteomes" id="UP000075606"/>
    </source>
</evidence>
<dbReference type="PANTHER" id="PTHR43739:SF5">
    <property type="entry name" value="EXO-ALPHA-SIALIDASE"/>
    <property type="match status" value="1"/>
</dbReference>
<dbReference type="EMBL" id="LRPC01000028">
    <property type="protein sequence ID" value="KYG73680.1"/>
    <property type="molecule type" value="Genomic_DNA"/>
</dbReference>
<dbReference type="InterPro" id="IPR052025">
    <property type="entry name" value="Xyloglucanase_GH74"/>
</dbReference>
<dbReference type="Gene3D" id="2.130.10.10">
    <property type="entry name" value="YVTN repeat-like/Quinoprotein amine dehydrogenase"/>
    <property type="match status" value="1"/>
</dbReference>
<gene>
    <name evidence="1" type="ORF">AWW68_13410</name>
</gene>
<sequence length="345" mass="38682">MKLIAGTDKGLIVYQKVSNEWKLKDIHFIGLPIGAFHKQQNGNWWVAINHKHWGAKVYVSTDEGESFKEVKAPQFDQTSPYSLRSIWCIKSFNKRVFIGTEPATIFEWQGNGFQELKGLSEHPSRSVWQGGGKGSKNPFLHSIVFNPKNEKELMVGISCAGIMRSFDGGVSWQPSNKGLKAFYLPDSNAEVGHDPHSIIRHPKNPEILWQQNHCGIFRSVDGGDTWTDVSDQTGVAVYGFDLVVDETDVDTAWVIPAQSDDLRYPHHTKLEVYKTTDGGQNWVSKSKGLPSHTSFDLVLRAAFDKQRNTMAFGTNNGNLYVSDDNSESWVAINQNLSSVRTINLI</sequence>
<accession>A0A150X4N2</accession>
<dbReference type="SUPFAM" id="SSF110296">
    <property type="entry name" value="Oligoxyloglucan reducing end-specific cellobiohydrolase"/>
    <property type="match status" value="1"/>
</dbReference>
<dbReference type="Proteomes" id="UP000075606">
    <property type="component" value="Unassembled WGS sequence"/>
</dbReference>
<keyword evidence="2" id="KW-1185">Reference proteome</keyword>
<protein>
    <recommendedName>
        <fullName evidence="3">Glycosyl hydrolase</fullName>
    </recommendedName>
</protein>
<dbReference type="CDD" id="cd15482">
    <property type="entry name" value="Sialidase_non-viral"/>
    <property type="match status" value="1"/>
</dbReference>
<comment type="caution">
    <text evidence="1">The sequence shown here is derived from an EMBL/GenBank/DDBJ whole genome shotgun (WGS) entry which is preliminary data.</text>
</comment>
<proteinExistence type="predicted"/>